<comment type="caution">
    <text evidence="7">The sequence shown here is derived from an EMBL/GenBank/DDBJ whole genome shotgun (WGS) entry which is preliminary data.</text>
</comment>
<dbReference type="RefSeq" id="WP_007577197.1">
    <property type="nucleotide sequence ID" value="NZ_AGUD01000248.1"/>
</dbReference>
<evidence type="ECO:0000256" key="6">
    <source>
        <dbReference type="RuleBase" id="RU363041"/>
    </source>
</evidence>
<evidence type="ECO:0000256" key="2">
    <source>
        <dbReference type="ARBA" id="ARBA00009142"/>
    </source>
</evidence>
<keyword evidence="5 6" id="KW-0472">Membrane</keyword>
<feature type="transmembrane region" description="Helical" evidence="6">
    <location>
        <begin position="235"/>
        <end position="253"/>
    </location>
</feature>
<dbReference type="InterPro" id="IPR051598">
    <property type="entry name" value="TSUP/Inactive_protease-like"/>
</dbReference>
<dbReference type="Proteomes" id="UP000005143">
    <property type="component" value="Unassembled WGS sequence"/>
</dbReference>
<keyword evidence="6" id="KW-1003">Cell membrane</keyword>
<gene>
    <name evidence="7" type="ORF">PAI11_32880</name>
</gene>
<feature type="transmembrane region" description="Helical" evidence="6">
    <location>
        <begin position="80"/>
        <end position="99"/>
    </location>
</feature>
<comment type="subcellular location">
    <subcellularLocation>
        <location evidence="6">Cell membrane</location>
        <topology evidence="6">Multi-pass membrane protein</topology>
    </subcellularLocation>
    <subcellularLocation>
        <location evidence="1">Membrane</location>
        <topology evidence="1">Multi-pass membrane protein</topology>
    </subcellularLocation>
</comment>
<organism evidence="7 8">
    <name type="scientific">Patulibacter medicamentivorans</name>
    <dbReference type="NCBI Taxonomy" id="1097667"/>
    <lineage>
        <taxon>Bacteria</taxon>
        <taxon>Bacillati</taxon>
        <taxon>Actinomycetota</taxon>
        <taxon>Thermoleophilia</taxon>
        <taxon>Solirubrobacterales</taxon>
        <taxon>Patulibacteraceae</taxon>
        <taxon>Patulibacter</taxon>
    </lineage>
</organism>
<protein>
    <recommendedName>
        <fullName evidence="6">Probable membrane transporter protein</fullName>
    </recommendedName>
</protein>
<keyword evidence="8" id="KW-1185">Reference proteome</keyword>
<dbReference type="PATRIC" id="fig|1097667.3.peg.3259"/>
<evidence type="ECO:0000256" key="1">
    <source>
        <dbReference type="ARBA" id="ARBA00004141"/>
    </source>
</evidence>
<reference evidence="7 8" key="1">
    <citation type="journal article" date="2013" name="Biodegradation">
        <title>Quantitative proteomic analysis of ibuprofen-degrading Patulibacter sp. strain I11.</title>
        <authorList>
            <person name="Almeida B."/>
            <person name="Kjeldal H."/>
            <person name="Lolas I."/>
            <person name="Knudsen A.D."/>
            <person name="Carvalho G."/>
            <person name="Nielsen K.L."/>
            <person name="Barreto Crespo M.T."/>
            <person name="Stensballe A."/>
            <person name="Nielsen J.L."/>
        </authorList>
    </citation>
    <scope>NUCLEOTIDE SEQUENCE [LARGE SCALE GENOMIC DNA]</scope>
    <source>
        <strain evidence="7 8">I11</strain>
    </source>
</reference>
<feature type="transmembrane region" description="Helical" evidence="6">
    <location>
        <begin position="137"/>
        <end position="159"/>
    </location>
</feature>
<sequence>MRFPISHPSLVPLLAIGLLAGAFAGLFGVGGGTVMVPLLLLLPGFDERRATATSLLAIVAMAAAGAALQQAHGQLDPGAALLIGAPAVAGALLGTSLQQRIPARAVSLAFAILLLCVAATMLAGIEPSGDGGGQTRTAAALAGVALLGGAAGVLSGLVGVGGGSIFVPTLVLLLGLGHVEAEATSLLAIVPVSLAGALNQRRYGNLDVRAGLLLGIGSLPGAVVGVALVNALPVRIIELLFALLLCFTAIQLIRRFRRSRIAAGRGRATRPASA</sequence>
<evidence type="ECO:0000313" key="8">
    <source>
        <dbReference type="Proteomes" id="UP000005143"/>
    </source>
</evidence>
<dbReference type="GO" id="GO:0005886">
    <property type="term" value="C:plasma membrane"/>
    <property type="evidence" value="ECO:0007669"/>
    <property type="project" value="UniProtKB-SubCell"/>
</dbReference>
<evidence type="ECO:0000256" key="4">
    <source>
        <dbReference type="ARBA" id="ARBA00022989"/>
    </source>
</evidence>
<accession>H0E8X4</accession>
<evidence type="ECO:0000313" key="7">
    <source>
        <dbReference type="EMBL" id="EHN09874.1"/>
    </source>
</evidence>
<dbReference type="PANTHER" id="PTHR43701">
    <property type="entry name" value="MEMBRANE TRANSPORTER PROTEIN MJ0441-RELATED"/>
    <property type="match status" value="1"/>
</dbReference>
<dbReference type="Pfam" id="PF01925">
    <property type="entry name" value="TauE"/>
    <property type="match status" value="1"/>
</dbReference>
<dbReference type="OrthoDB" id="3700425at2"/>
<dbReference type="AlphaFoldDB" id="H0E8X4"/>
<feature type="transmembrane region" description="Helical" evidence="6">
    <location>
        <begin position="210"/>
        <end position="229"/>
    </location>
</feature>
<proteinExistence type="inferred from homology"/>
<evidence type="ECO:0000256" key="5">
    <source>
        <dbReference type="ARBA" id="ARBA00023136"/>
    </source>
</evidence>
<keyword evidence="3 6" id="KW-0812">Transmembrane</keyword>
<comment type="similarity">
    <text evidence="2 6">Belongs to the 4-toluene sulfonate uptake permease (TSUP) (TC 2.A.102) family.</text>
</comment>
<feature type="transmembrane region" description="Helical" evidence="6">
    <location>
        <begin position="12"/>
        <end position="38"/>
    </location>
</feature>
<feature type="transmembrane region" description="Helical" evidence="6">
    <location>
        <begin position="50"/>
        <end position="68"/>
    </location>
</feature>
<keyword evidence="4 6" id="KW-1133">Transmembrane helix</keyword>
<name>H0E8X4_9ACTN</name>
<dbReference type="EMBL" id="AGUD01000248">
    <property type="protein sequence ID" value="EHN09874.1"/>
    <property type="molecule type" value="Genomic_DNA"/>
</dbReference>
<feature type="transmembrane region" description="Helical" evidence="6">
    <location>
        <begin position="105"/>
        <end position="125"/>
    </location>
</feature>
<evidence type="ECO:0000256" key="3">
    <source>
        <dbReference type="ARBA" id="ARBA00022692"/>
    </source>
</evidence>
<dbReference type="PANTHER" id="PTHR43701:SF2">
    <property type="entry name" value="MEMBRANE TRANSPORTER PROTEIN YJNA-RELATED"/>
    <property type="match status" value="1"/>
</dbReference>
<dbReference type="InterPro" id="IPR002781">
    <property type="entry name" value="TM_pro_TauE-like"/>
</dbReference>